<sequence>MSHYRLSGGTDAAEMALFDIDALPQRLPDAAGIARLVQRQRLIRLSTGGDGGYLLHLYVGEAVPVQIAQYCSDADVLRGQFVTERGQVGFGGIESACLSFQPNVHIRADAQIAAGEYRFIAWHTEFPEHLIIAALGAANSPTARTLLQAPRSIILIAAVVTIALALSGFYFGAALALVVAGVAVQLILHSAGYQNAKARAAAARLDFPGMVIELQTQRDGEGAGDLKPAFSSAAGSDPGLAAPV</sequence>
<evidence type="ECO:0000313" key="3">
    <source>
        <dbReference type="EMBL" id="KPC50116.1"/>
    </source>
</evidence>
<keyword evidence="2" id="KW-0812">Transmembrane</keyword>
<feature type="transmembrane region" description="Helical" evidence="2">
    <location>
        <begin position="154"/>
        <end position="187"/>
    </location>
</feature>
<dbReference type="OrthoDB" id="5507000at2"/>
<proteinExistence type="predicted"/>
<dbReference type="EMBL" id="LAQT01000032">
    <property type="protein sequence ID" value="KPC50116.1"/>
    <property type="molecule type" value="Genomic_DNA"/>
</dbReference>
<dbReference type="RefSeq" id="WP_152969292.1">
    <property type="nucleotide sequence ID" value="NZ_LAQT01000032.1"/>
</dbReference>
<dbReference type="Proteomes" id="UP000037939">
    <property type="component" value="Unassembled WGS sequence"/>
</dbReference>
<keyword evidence="4" id="KW-1185">Reference proteome</keyword>
<dbReference type="AlphaFoldDB" id="A0A0N1JRX1"/>
<comment type="caution">
    <text evidence="3">The sequence shown here is derived from an EMBL/GenBank/DDBJ whole genome shotgun (WGS) entry which is preliminary data.</text>
</comment>
<keyword evidence="2" id="KW-0472">Membrane</keyword>
<reference evidence="3 4" key="1">
    <citation type="submission" date="2015-07" db="EMBL/GenBank/DDBJ databases">
        <title>Draft genome sequence of the Amantichitinum ursilacus IGB-41, a new chitin-degrading bacterium.</title>
        <authorList>
            <person name="Kirstahler P."/>
            <person name="Guenther M."/>
            <person name="Grumaz C."/>
            <person name="Rupp S."/>
            <person name="Zibek S."/>
            <person name="Sohn K."/>
        </authorList>
    </citation>
    <scope>NUCLEOTIDE SEQUENCE [LARGE SCALE GENOMIC DNA]</scope>
    <source>
        <strain evidence="3 4">IGB-41</strain>
    </source>
</reference>
<organism evidence="3 4">
    <name type="scientific">Amantichitinum ursilacus</name>
    <dbReference type="NCBI Taxonomy" id="857265"/>
    <lineage>
        <taxon>Bacteria</taxon>
        <taxon>Pseudomonadati</taxon>
        <taxon>Pseudomonadota</taxon>
        <taxon>Betaproteobacteria</taxon>
        <taxon>Neisseriales</taxon>
        <taxon>Chitinibacteraceae</taxon>
        <taxon>Amantichitinum</taxon>
    </lineage>
</organism>
<keyword evidence="2" id="KW-1133">Transmembrane helix</keyword>
<name>A0A0N1JRX1_9NEIS</name>
<feature type="region of interest" description="Disordered" evidence="1">
    <location>
        <begin position="220"/>
        <end position="244"/>
    </location>
</feature>
<protein>
    <submittedName>
        <fullName evidence="3">Uncharacterized protein</fullName>
    </submittedName>
</protein>
<gene>
    <name evidence="3" type="ORF">WG78_18655</name>
</gene>
<accession>A0A0N1JRX1</accession>
<evidence type="ECO:0000313" key="4">
    <source>
        <dbReference type="Proteomes" id="UP000037939"/>
    </source>
</evidence>
<evidence type="ECO:0000256" key="1">
    <source>
        <dbReference type="SAM" id="MobiDB-lite"/>
    </source>
</evidence>
<evidence type="ECO:0000256" key="2">
    <source>
        <dbReference type="SAM" id="Phobius"/>
    </source>
</evidence>